<organism evidence="2 3">
    <name type="scientific">Ceratopteris richardii</name>
    <name type="common">Triangle waterfern</name>
    <dbReference type="NCBI Taxonomy" id="49495"/>
    <lineage>
        <taxon>Eukaryota</taxon>
        <taxon>Viridiplantae</taxon>
        <taxon>Streptophyta</taxon>
        <taxon>Embryophyta</taxon>
        <taxon>Tracheophyta</taxon>
        <taxon>Polypodiopsida</taxon>
        <taxon>Polypodiidae</taxon>
        <taxon>Polypodiales</taxon>
        <taxon>Pteridineae</taxon>
        <taxon>Pteridaceae</taxon>
        <taxon>Parkerioideae</taxon>
        <taxon>Ceratopteris</taxon>
    </lineage>
</organism>
<comment type="caution">
    <text evidence="2">The sequence shown here is derived from an EMBL/GenBank/DDBJ whole genome shotgun (WGS) entry which is preliminary data.</text>
</comment>
<dbReference type="AlphaFoldDB" id="A0A8T2Q5Y8"/>
<feature type="domain" description="C17orf113 probable zinc finger" evidence="1">
    <location>
        <begin position="31"/>
        <end position="91"/>
    </location>
</feature>
<keyword evidence="3" id="KW-1185">Reference proteome</keyword>
<gene>
    <name evidence="2" type="ORF">KP509_38G068600</name>
</gene>
<proteinExistence type="predicted"/>
<evidence type="ECO:0000313" key="3">
    <source>
        <dbReference type="Proteomes" id="UP000825935"/>
    </source>
</evidence>
<evidence type="ECO:0000313" key="2">
    <source>
        <dbReference type="EMBL" id="KAH7278993.1"/>
    </source>
</evidence>
<sequence>MPVNDSNRESESASQGSSSKCKFREVWKEKFPWLRHILVEGNSIMKCEYCERYALRGPFGTGSGCVNIQHDSLVTHVASSSHKIAVAKWTCEMEKKAKSIPEHVTLIADANMERIITTMKIMYFIA</sequence>
<dbReference type="Pfam" id="PF25431">
    <property type="entry name" value="zf-C17orf113"/>
    <property type="match status" value="1"/>
</dbReference>
<protein>
    <recommendedName>
        <fullName evidence="1">C17orf113 probable zinc finger domain-containing protein</fullName>
    </recommendedName>
</protein>
<dbReference type="InterPro" id="IPR057456">
    <property type="entry name" value="Znf_C17orf113"/>
</dbReference>
<dbReference type="Proteomes" id="UP000825935">
    <property type="component" value="Chromosome 38"/>
</dbReference>
<accession>A0A8T2Q5Y8</accession>
<evidence type="ECO:0000259" key="1">
    <source>
        <dbReference type="Pfam" id="PF25431"/>
    </source>
</evidence>
<dbReference type="EMBL" id="CM035443">
    <property type="protein sequence ID" value="KAH7278993.1"/>
    <property type="molecule type" value="Genomic_DNA"/>
</dbReference>
<reference evidence="2" key="1">
    <citation type="submission" date="2021-08" db="EMBL/GenBank/DDBJ databases">
        <title>WGS assembly of Ceratopteris richardii.</title>
        <authorList>
            <person name="Marchant D.B."/>
            <person name="Chen G."/>
            <person name="Jenkins J."/>
            <person name="Shu S."/>
            <person name="Leebens-Mack J."/>
            <person name="Grimwood J."/>
            <person name="Schmutz J."/>
            <person name="Soltis P."/>
            <person name="Soltis D."/>
            <person name="Chen Z.-H."/>
        </authorList>
    </citation>
    <scope>NUCLEOTIDE SEQUENCE</scope>
    <source>
        <strain evidence="2">Whitten #5841</strain>
        <tissue evidence="2">Leaf</tissue>
    </source>
</reference>
<name>A0A8T2Q5Y8_CERRI</name>